<evidence type="ECO:0000256" key="1">
    <source>
        <dbReference type="SAM" id="MobiDB-lite"/>
    </source>
</evidence>
<feature type="region of interest" description="Disordered" evidence="1">
    <location>
        <begin position="389"/>
        <end position="420"/>
    </location>
</feature>
<reference evidence="4" key="2">
    <citation type="submission" date="2025-08" db="UniProtKB">
        <authorList>
            <consortium name="RefSeq"/>
        </authorList>
    </citation>
    <scope>IDENTIFICATION</scope>
    <source>
        <tissue evidence="4">Leaf</tissue>
    </source>
</reference>
<sequence length="784" mass="88522">MPRIPRVSPLIPQDPKIERTFRARRRSLKRASNNIDHQEEPVFPFEHEELEYSDGETESLRSFKSSSSDTFHMAHDLRSYGAPGAYEAKSAISLPALEATEFELRPALIGMVQRSQFTGSRLESPREHLNTFVDYYSTVKHNGVTQEYIRMELFKFSLIGNARKWLDDLKPNSLTSWNKVMEAFINKYSSPAQTADYRSKMMTFKERTDETLQESWERFNELLRQCPHHGIEMEVLLHFFYHGLSKASRTALDAGAGGPIMKKSLEEVFDIIDDVVRNCDDWNDDRRECDKKGGRYDLEPIHALSTKFDALVTQLQRSNSIPSCPSTPQSPSSVMSCALSCDYCGSFGHPSSYCYPFDQPMEQVNAFNNANNQRFDPCSNTYNPGWRHNPRFSWKDDQTQGQNQFQNHGNSRNQGNYEGGSSSYYGVQGIKTMPKIFKIKVNLQISKEHHHHKDIKVKGATKSSRFFTPQGISPGETHQANAIVKRSGKNLVNSTTKSPIQGESEPIDKSEPIVDTTIDEEEVVVSEPMVVEVPKRVVPPYEPKLPFPSRFAGANLDDQFAKFQKANAYLCQVFEGDPNQEEVVDVVETISLPESCSAIIQNKLPTKLKDPGSFSIPCAIGELVIDKALCDLGASVSVMPFSIFQRLNVGELKPTQVSLQLADRSVKLPLGKVEDVPMRIGKFFIPVDFVVLEMEEDPNVLIILGRPFLATAGAIIDVRGGRLSLSVGDEKIEFQLNQIMRCPSHMDDCKRIDILDEIVNESMSMHMHSTNDVLEYVLVHDPNE</sequence>
<feature type="domain" description="Retrotransposon gag" evidence="2">
    <location>
        <begin position="153"/>
        <end position="245"/>
    </location>
</feature>
<gene>
    <name evidence="4" type="primary">LOC110788427</name>
</gene>
<dbReference type="InterPro" id="IPR021109">
    <property type="entry name" value="Peptidase_aspartic_dom_sf"/>
</dbReference>
<accession>A0ABM3QQI5</accession>
<name>A0ABM3QQI5_SPIOL</name>
<feature type="compositionally biased region" description="Polar residues" evidence="1">
    <location>
        <begin position="399"/>
        <end position="416"/>
    </location>
</feature>
<protein>
    <recommendedName>
        <fullName evidence="2">Retrotransposon gag domain-containing protein</fullName>
    </recommendedName>
</protein>
<dbReference type="GeneID" id="110788427"/>
<dbReference type="RefSeq" id="XP_056685629.1">
    <property type="nucleotide sequence ID" value="XM_056829651.1"/>
</dbReference>
<evidence type="ECO:0000313" key="3">
    <source>
        <dbReference type="Proteomes" id="UP000813463"/>
    </source>
</evidence>
<dbReference type="PANTHER" id="PTHR33067">
    <property type="entry name" value="RNA-DIRECTED DNA POLYMERASE-RELATED"/>
    <property type="match status" value="1"/>
</dbReference>
<keyword evidence="3" id="KW-1185">Reference proteome</keyword>
<evidence type="ECO:0000259" key="2">
    <source>
        <dbReference type="Pfam" id="PF03732"/>
    </source>
</evidence>
<reference evidence="3" key="1">
    <citation type="journal article" date="2021" name="Nat. Commun.">
        <title>Genomic analyses provide insights into spinach domestication and the genetic basis of agronomic traits.</title>
        <authorList>
            <person name="Cai X."/>
            <person name="Sun X."/>
            <person name="Xu C."/>
            <person name="Sun H."/>
            <person name="Wang X."/>
            <person name="Ge C."/>
            <person name="Zhang Z."/>
            <person name="Wang Q."/>
            <person name="Fei Z."/>
            <person name="Jiao C."/>
            <person name="Wang Q."/>
        </authorList>
    </citation>
    <scope>NUCLEOTIDE SEQUENCE [LARGE SCALE GENOMIC DNA]</scope>
    <source>
        <strain evidence="3">cv. Varoflay</strain>
    </source>
</reference>
<organism evidence="3 4">
    <name type="scientific">Spinacia oleracea</name>
    <name type="common">Spinach</name>
    <dbReference type="NCBI Taxonomy" id="3562"/>
    <lineage>
        <taxon>Eukaryota</taxon>
        <taxon>Viridiplantae</taxon>
        <taxon>Streptophyta</taxon>
        <taxon>Embryophyta</taxon>
        <taxon>Tracheophyta</taxon>
        <taxon>Spermatophyta</taxon>
        <taxon>Magnoliopsida</taxon>
        <taxon>eudicotyledons</taxon>
        <taxon>Gunneridae</taxon>
        <taxon>Pentapetalae</taxon>
        <taxon>Caryophyllales</taxon>
        <taxon>Chenopodiaceae</taxon>
        <taxon>Chenopodioideae</taxon>
        <taxon>Anserineae</taxon>
        <taxon>Spinacia</taxon>
    </lineage>
</organism>
<dbReference type="Proteomes" id="UP000813463">
    <property type="component" value="Chromosome 5"/>
</dbReference>
<dbReference type="InterPro" id="IPR005162">
    <property type="entry name" value="Retrotrans_gag_dom"/>
</dbReference>
<evidence type="ECO:0000313" key="4">
    <source>
        <dbReference type="RefSeq" id="XP_056685629.1"/>
    </source>
</evidence>
<dbReference type="Pfam" id="PF03732">
    <property type="entry name" value="Retrotrans_gag"/>
    <property type="match status" value="1"/>
</dbReference>
<dbReference type="CDD" id="cd00303">
    <property type="entry name" value="retropepsin_like"/>
    <property type="match status" value="1"/>
</dbReference>
<dbReference type="PANTHER" id="PTHR33067:SF31">
    <property type="entry name" value="RNA-DIRECTED DNA POLYMERASE"/>
    <property type="match status" value="1"/>
</dbReference>
<dbReference type="SUPFAM" id="SSF50630">
    <property type="entry name" value="Acid proteases"/>
    <property type="match status" value="1"/>
</dbReference>
<dbReference type="Gene3D" id="2.40.70.10">
    <property type="entry name" value="Acid Proteases"/>
    <property type="match status" value="1"/>
</dbReference>
<proteinExistence type="predicted"/>